<dbReference type="PANTHER" id="PTHR21221:SF1">
    <property type="entry name" value="UREIDOGLYCOLATE LYASE"/>
    <property type="match status" value="1"/>
</dbReference>
<evidence type="ECO:0000256" key="2">
    <source>
        <dbReference type="ARBA" id="ARBA00022631"/>
    </source>
</evidence>
<dbReference type="Proteomes" id="UP000515811">
    <property type="component" value="Chromosome"/>
</dbReference>
<dbReference type="PANTHER" id="PTHR21221">
    <property type="entry name" value="UREIDOGLYCOLATE HYDROLASE"/>
    <property type="match status" value="1"/>
</dbReference>
<dbReference type="InterPro" id="IPR007247">
    <property type="entry name" value="Ureidogly_lyase"/>
</dbReference>
<dbReference type="Gene3D" id="2.60.120.480">
    <property type="entry name" value="Ureidoglycolate hydrolase"/>
    <property type="match status" value="1"/>
</dbReference>
<keyword evidence="2" id="KW-0659">Purine metabolism</keyword>
<name>A0A7G9RVA2_9BURK</name>
<dbReference type="SUPFAM" id="SSF51182">
    <property type="entry name" value="RmlC-like cupins"/>
    <property type="match status" value="1"/>
</dbReference>
<comment type="subunit">
    <text evidence="1">Homodimer.</text>
</comment>
<dbReference type="GO" id="GO:0004848">
    <property type="term" value="F:ureidoglycolate hydrolase activity"/>
    <property type="evidence" value="ECO:0007669"/>
    <property type="project" value="InterPro"/>
</dbReference>
<dbReference type="InterPro" id="IPR047233">
    <property type="entry name" value="UAH_cupin"/>
</dbReference>
<dbReference type="InterPro" id="IPR024060">
    <property type="entry name" value="Ureidoglycolate_lyase_dom_sf"/>
</dbReference>
<sequence>MTLDGAAHRLELLAQPLTPEAFAEFGDVIDSTGHTPIQINDGMTERYHALARVDVGNAEGEALINLFHALPYTLPMRLLSMERHPLGSQAFIPLDNRAFLVVVAPRGEAIDPKDVRAFIASGTQGVNYHAGVWHHSLIAPREAARFLVVDRGGPGHNCDVLPFSEGLTVVLDVAASEAKTQPLKAAVTTAA</sequence>
<evidence type="ECO:0000313" key="6">
    <source>
        <dbReference type="Proteomes" id="UP000515811"/>
    </source>
</evidence>
<organism evidence="5 6">
    <name type="scientific">Diaphorobacter ruginosibacter</name>
    <dbReference type="NCBI Taxonomy" id="1715720"/>
    <lineage>
        <taxon>Bacteria</taxon>
        <taxon>Pseudomonadati</taxon>
        <taxon>Pseudomonadota</taxon>
        <taxon>Betaproteobacteria</taxon>
        <taxon>Burkholderiales</taxon>
        <taxon>Comamonadaceae</taxon>
        <taxon>Diaphorobacter</taxon>
    </lineage>
</organism>
<keyword evidence="6" id="KW-1185">Reference proteome</keyword>
<proteinExistence type="predicted"/>
<dbReference type="InterPro" id="IPR011051">
    <property type="entry name" value="RmlC_Cupin_sf"/>
</dbReference>
<evidence type="ECO:0000256" key="4">
    <source>
        <dbReference type="ARBA" id="ARBA00047684"/>
    </source>
</evidence>
<comment type="catalytic activity">
    <reaction evidence="4">
        <text>(S)-ureidoglycolate = urea + glyoxylate</text>
        <dbReference type="Rhea" id="RHEA:11304"/>
        <dbReference type="ChEBI" id="CHEBI:16199"/>
        <dbReference type="ChEBI" id="CHEBI:36655"/>
        <dbReference type="ChEBI" id="CHEBI:57296"/>
        <dbReference type="EC" id="4.3.2.3"/>
    </reaction>
</comment>
<keyword evidence="3 5" id="KW-0456">Lyase</keyword>
<dbReference type="GO" id="GO:0006144">
    <property type="term" value="P:purine nucleobase metabolic process"/>
    <property type="evidence" value="ECO:0007669"/>
    <property type="project" value="UniProtKB-KW"/>
</dbReference>
<protein>
    <submittedName>
        <fullName evidence="5">Ureidoglycolate lyase</fullName>
    </submittedName>
</protein>
<dbReference type="CDD" id="cd20298">
    <property type="entry name" value="cupin_UAH"/>
    <property type="match status" value="1"/>
</dbReference>
<evidence type="ECO:0000256" key="3">
    <source>
        <dbReference type="ARBA" id="ARBA00023239"/>
    </source>
</evidence>
<accession>A0A7G9RVA2</accession>
<dbReference type="AlphaFoldDB" id="A0A7G9RVA2"/>
<gene>
    <name evidence="5" type="ORF">H9K76_08785</name>
</gene>
<dbReference type="KEGG" id="drg:H9K76_08785"/>
<dbReference type="EMBL" id="CP060714">
    <property type="protein sequence ID" value="QNN59527.1"/>
    <property type="molecule type" value="Genomic_DNA"/>
</dbReference>
<evidence type="ECO:0000313" key="5">
    <source>
        <dbReference type="EMBL" id="QNN59527.1"/>
    </source>
</evidence>
<evidence type="ECO:0000256" key="1">
    <source>
        <dbReference type="ARBA" id="ARBA00011738"/>
    </source>
</evidence>
<dbReference type="Pfam" id="PF04115">
    <property type="entry name" value="Ureidogly_lyase"/>
    <property type="match status" value="1"/>
</dbReference>
<dbReference type="GO" id="GO:0000256">
    <property type="term" value="P:allantoin catabolic process"/>
    <property type="evidence" value="ECO:0007669"/>
    <property type="project" value="InterPro"/>
</dbReference>
<dbReference type="RefSeq" id="WP_187600538.1">
    <property type="nucleotide sequence ID" value="NZ_CP060714.1"/>
</dbReference>
<dbReference type="GO" id="GO:0050385">
    <property type="term" value="F:ureidoglycolate lyase activity"/>
    <property type="evidence" value="ECO:0007669"/>
    <property type="project" value="UniProtKB-EC"/>
</dbReference>
<reference evidence="5 6" key="1">
    <citation type="submission" date="2020-08" db="EMBL/GenBank/DDBJ databases">
        <title>Genome sequence of Diaphorobacter ruginosibacter DSM 27467T.</title>
        <authorList>
            <person name="Hyun D.-W."/>
            <person name="Bae J.-W."/>
        </authorList>
    </citation>
    <scope>NUCLEOTIDE SEQUENCE [LARGE SCALE GENOMIC DNA]</scope>
    <source>
        <strain evidence="5 6">DSM 27467</strain>
    </source>
</reference>
<dbReference type="NCBIfam" id="NF009932">
    <property type="entry name" value="PRK13395.1"/>
    <property type="match status" value="1"/>
</dbReference>